<name>A0A085BFE4_9FLAO</name>
<organism evidence="1 2">
    <name type="scientific">Epilithonimonas lactis</name>
    <dbReference type="NCBI Taxonomy" id="421072"/>
    <lineage>
        <taxon>Bacteria</taxon>
        <taxon>Pseudomonadati</taxon>
        <taxon>Bacteroidota</taxon>
        <taxon>Flavobacteriia</taxon>
        <taxon>Flavobacteriales</taxon>
        <taxon>Weeksellaceae</taxon>
        <taxon>Chryseobacterium group</taxon>
        <taxon>Epilithonimonas</taxon>
    </lineage>
</organism>
<dbReference type="OrthoDB" id="1156513at2"/>
<dbReference type="AlphaFoldDB" id="A0A085BFE4"/>
<keyword evidence="2" id="KW-1185">Reference proteome</keyword>
<dbReference type="STRING" id="421072.SAMN04488097_0570"/>
<proteinExistence type="predicted"/>
<comment type="caution">
    <text evidence="1">The sequence shown here is derived from an EMBL/GenBank/DDBJ whole genome shotgun (WGS) entry which is preliminary data.</text>
</comment>
<evidence type="ECO:0000313" key="2">
    <source>
        <dbReference type="Proteomes" id="UP000028623"/>
    </source>
</evidence>
<evidence type="ECO:0000313" key="1">
    <source>
        <dbReference type="EMBL" id="KFC21189.1"/>
    </source>
</evidence>
<gene>
    <name evidence="1" type="ORF">IO89_13355</name>
</gene>
<sequence>MRLLIVVFILIQSFVVGQEKSIANNIEFDHLYFVIPDSVFQKVVSDSYFLETFTSGDKGWPKFEAIDSPEKKEVYFRLENSYFELLSDQNKWKEPLDKIGIGWASNKENSQEELSELLRSKYQEVESYDEKDSLKQKLHTTFYIKPENNSATNLDLWLQQFYLRFIENNFGKQKTSFDITGKKQRAERYYSKKKIAKEITDIGLMLDSSEFVKISKWLQTIGYKSQPNKRASVFQKGKMTFSLFHGEQNKLWYLQFKNNYSAKKREIQFSNNSKIDIEKEQSTWWFYPKDQCCPNDY</sequence>
<dbReference type="Proteomes" id="UP000028623">
    <property type="component" value="Unassembled WGS sequence"/>
</dbReference>
<reference evidence="1 2" key="1">
    <citation type="submission" date="2014-07" db="EMBL/GenBank/DDBJ databases">
        <title>Epilithonimonas lactis LMG 22401 Genome.</title>
        <authorList>
            <person name="Pipes S.E."/>
            <person name="Stropko S.J."/>
        </authorList>
    </citation>
    <scope>NUCLEOTIDE SEQUENCE [LARGE SCALE GENOMIC DNA]</scope>
    <source>
        <strain evidence="1 2">LMG 24401</strain>
    </source>
</reference>
<protein>
    <submittedName>
        <fullName evidence="1">Uncharacterized protein</fullName>
    </submittedName>
</protein>
<dbReference type="InterPro" id="IPR043869">
    <property type="entry name" value="DUF5829"/>
</dbReference>
<accession>A0A085BFE4</accession>
<dbReference type="EMBL" id="JPLY01000004">
    <property type="protein sequence ID" value="KFC21189.1"/>
    <property type="molecule type" value="Genomic_DNA"/>
</dbReference>
<dbReference type="RefSeq" id="WP_034976955.1">
    <property type="nucleotide sequence ID" value="NZ_FOFI01000001.1"/>
</dbReference>
<dbReference type="Pfam" id="PF19147">
    <property type="entry name" value="DUF5829"/>
    <property type="match status" value="1"/>
</dbReference>